<keyword evidence="4" id="KW-0949">S-adenosyl-L-methionine</keyword>
<dbReference type="InterPro" id="IPR022749">
    <property type="entry name" value="D12N6_MeTrfase_N"/>
</dbReference>
<dbReference type="AlphaFoldDB" id="A0A8J7S2R9"/>
<sequence length="508" mass="58980">MLKRELKSEINKLWEKFWSNGISNPLTAIEQMSYLLFLKRMDVEDTKKLNATKYNYKLNYISLFKGHENCRWSKWSTMEGKEMFEHIDTVIFPFLKELGKSNSLYEIYMKDATFAIPNASLLVEAVSIINNIIDDSLCIGNTNYEVKGDIYEYLLSELNTAGKNGQFRTPRHIIKMITEIVDPQIGETICDPTCGTAGFLVSAYKYILLQNSSKDNIKYDEEGNPFDYIGDKLSENELMTLKTKMLYGSEFDQTMVRIALMNLIIHGIESPNIFRKNSLVDRNDYNENNIKYDVILANPPFKGTFDKKELSNRFTINTTKTELLFLELIYNLLKDGGRCAVIVPDGVLFGSSRAHKKIREILLNECGLEAVISMPSGVFKPYTGVSTAILYFIKGESTKKVWFYDMTDDGYTLDDKRNFIDGNGDMTDIVKSFRERYNQEENDRKSKHFFVPFEEIKKNNYDLSILKYKEIEYQISNFDKPEIILKRIKDLDNEIKKNFEELNVLMKK</sequence>
<dbReference type="InterPro" id="IPR038333">
    <property type="entry name" value="T1MK-like_N_sf"/>
</dbReference>
<dbReference type="PANTHER" id="PTHR42933">
    <property type="entry name" value="SLR6095 PROTEIN"/>
    <property type="match status" value="1"/>
</dbReference>
<dbReference type="GO" id="GO:0009007">
    <property type="term" value="F:site-specific DNA-methyltransferase (adenine-specific) activity"/>
    <property type="evidence" value="ECO:0007669"/>
    <property type="project" value="UniProtKB-EC"/>
</dbReference>
<proteinExistence type="predicted"/>
<evidence type="ECO:0000313" key="9">
    <source>
        <dbReference type="EMBL" id="MBP2202265.1"/>
    </source>
</evidence>
<dbReference type="Pfam" id="PF12161">
    <property type="entry name" value="HsdM_N"/>
    <property type="match status" value="1"/>
</dbReference>
<dbReference type="InterPro" id="IPR029063">
    <property type="entry name" value="SAM-dependent_MTases_sf"/>
</dbReference>
<organism evidence="9 10">
    <name type="scientific">Methanococcus voltae</name>
    <dbReference type="NCBI Taxonomy" id="2188"/>
    <lineage>
        <taxon>Archaea</taxon>
        <taxon>Methanobacteriati</taxon>
        <taxon>Methanobacteriota</taxon>
        <taxon>Methanomada group</taxon>
        <taxon>Methanococci</taxon>
        <taxon>Methanococcales</taxon>
        <taxon>Methanococcaceae</taxon>
        <taxon>Methanococcus</taxon>
    </lineage>
</organism>
<dbReference type="GO" id="GO:0032259">
    <property type="term" value="P:methylation"/>
    <property type="evidence" value="ECO:0007669"/>
    <property type="project" value="UniProtKB-KW"/>
</dbReference>
<evidence type="ECO:0000313" key="10">
    <source>
        <dbReference type="Proteomes" id="UP000740329"/>
    </source>
</evidence>
<gene>
    <name evidence="9" type="ORF">J3E07_001706</name>
</gene>
<dbReference type="EC" id="2.1.1.72" evidence="1"/>
<comment type="catalytic activity">
    <reaction evidence="6">
        <text>a 2'-deoxyadenosine in DNA + S-adenosyl-L-methionine = an N(6)-methyl-2'-deoxyadenosine in DNA + S-adenosyl-L-homocysteine + H(+)</text>
        <dbReference type="Rhea" id="RHEA:15197"/>
        <dbReference type="Rhea" id="RHEA-COMP:12418"/>
        <dbReference type="Rhea" id="RHEA-COMP:12419"/>
        <dbReference type="ChEBI" id="CHEBI:15378"/>
        <dbReference type="ChEBI" id="CHEBI:57856"/>
        <dbReference type="ChEBI" id="CHEBI:59789"/>
        <dbReference type="ChEBI" id="CHEBI:90615"/>
        <dbReference type="ChEBI" id="CHEBI:90616"/>
        <dbReference type="EC" id="2.1.1.72"/>
    </reaction>
</comment>
<evidence type="ECO:0000256" key="1">
    <source>
        <dbReference type="ARBA" id="ARBA00011900"/>
    </source>
</evidence>
<dbReference type="EMBL" id="JAGGMV010000012">
    <property type="protein sequence ID" value="MBP2202265.1"/>
    <property type="molecule type" value="Genomic_DNA"/>
</dbReference>
<dbReference type="PRINTS" id="PR00507">
    <property type="entry name" value="N12N6MTFRASE"/>
</dbReference>
<evidence type="ECO:0000256" key="2">
    <source>
        <dbReference type="ARBA" id="ARBA00022603"/>
    </source>
</evidence>
<dbReference type="PANTHER" id="PTHR42933:SF3">
    <property type="entry name" value="TYPE I RESTRICTION ENZYME MJAVIII METHYLASE SUBUNIT"/>
    <property type="match status" value="1"/>
</dbReference>
<comment type="caution">
    <text evidence="9">The sequence shown here is derived from an EMBL/GenBank/DDBJ whole genome shotgun (WGS) entry which is preliminary data.</text>
</comment>
<evidence type="ECO:0000256" key="3">
    <source>
        <dbReference type="ARBA" id="ARBA00022679"/>
    </source>
</evidence>
<dbReference type="Pfam" id="PF02384">
    <property type="entry name" value="N6_Mtase"/>
    <property type="match status" value="1"/>
</dbReference>
<dbReference type="RefSeq" id="WP_209591774.1">
    <property type="nucleotide sequence ID" value="NZ_JAGGMV010000012.1"/>
</dbReference>
<dbReference type="SUPFAM" id="SSF53335">
    <property type="entry name" value="S-adenosyl-L-methionine-dependent methyltransferases"/>
    <property type="match status" value="1"/>
</dbReference>
<dbReference type="InterPro" id="IPR003356">
    <property type="entry name" value="DNA_methylase_A-5"/>
</dbReference>
<dbReference type="Gene3D" id="3.40.50.150">
    <property type="entry name" value="Vaccinia Virus protein VP39"/>
    <property type="match status" value="1"/>
</dbReference>
<dbReference type="GO" id="GO:0008170">
    <property type="term" value="F:N-methyltransferase activity"/>
    <property type="evidence" value="ECO:0007669"/>
    <property type="project" value="InterPro"/>
</dbReference>
<feature type="domain" description="DNA methylase adenine-specific" evidence="7">
    <location>
        <begin position="145"/>
        <end position="471"/>
    </location>
</feature>
<reference evidence="9" key="1">
    <citation type="submission" date="2021-03" db="EMBL/GenBank/DDBJ databases">
        <title>Genomic Encyclopedia of Type Strains, Phase IV (KMG-V): Genome sequencing to study the core and pangenomes of soil and plant-associated prokaryotes.</title>
        <authorList>
            <person name="Whitman W."/>
        </authorList>
    </citation>
    <scope>NUCLEOTIDE SEQUENCE</scope>
    <source>
        <strain evidence="9">C4</strain>
    </source>
</reference>
<keyword evidence="2 9" id="KW-0489">Methyltransferase</keyword>
<evidence type="ECO:0000256" key="6">
    <source>
        <dbReference type="ARBA" id="ARBA00047942"/>
    </source>
</evidence>
<keyword evidence="3 9" id="KW-0808">Transferase</keyword>
<evidence type="ECO:0000259" key="7">
    <source>
        <dbReference type="Pfam" id="PF02384"/>
    </source>
</evidence>
<dbReference type="InterPro" id="IPR051537">
    <property type="entry name" value="DNA_Adenine_Mtase"/>
</dbReference>
<keyword evidence="5" id="KW-0680">Restriction system</keyword>
<evidence type="ECO:0000256" key="5">
    <source>
        <dbReference type="ARBA" id="ARBA00022747"/>
    </source>
</evidence>
<dbReference type="Gene3D" id="1.20.1260.30">
    <property type="match status" value="1"/>
</dbReference>
<feature type="domain" description="N6 adenine-specific DNA methyltransferase N-terminal" evidence="8">
    <location>
        <begin position="6"/>
        <end position="128"/>
    </location>
</feature>
<evidence type="ECO:0000259" key="8">
    <source>
        <dbReference type="Pfam" id="PF12161"/>
    </source>
</evidence>
<dbReference type="PROSITE" id="PS00092">
    <property type="entry name" value="N6_MTASE"/>
    <property type="match status" value="1"/>
</dbReference>
<accession>A0A8J7S2R9</accession>
<name>A0A8J7S2R9_METVO</name>
<dbReference type="InterPro" id="IPR002052">
    <property type="entry name" value="DNA_methylase_N6_adenine_CS"/>
</dbReference>
<protein>
    <recommendedName>
        <fullName evidence="1">site-specific DNA-methyltransferase (adenine-specific)</fullName>
        <ecNumber evidence="1">2.1.1.72</ecNumber>
    </recommendedName>
</protein>
<evidence type="ECO:0000256" key="4">
    <source>
        <dbReference type="ARBA" id="ARBA00022691"/>
    </source>
</evidence>
<dbReference type="Proteomes" id="UP000740329">
    <property type="component" value="Unassembled WGS sequence"/>
</dbReference>
<dbReference type="GO" id="GO:0009307">
    <property type="term" value="P:DNA restriction-modification system"/>
    <property type="evidence" value="ECO:0007669"/>
    <property type="project" value="UniProtKB-KW"/>
</dbReference>
<dbReference type="GO" id="GO:0003677">
    <property type="term" value="F:DNA binding"/>
    <property type="evidence" value="ECO:0007669"/>
    <property type="project" value="InterPro"/>
</dbReference>